<feature type="transmembrane region" description="Helical" evidence="21">
    <location>
        <begin position="626"/>
        <end position="651"/>
    </location>
</feature>
<dbReference type="InterPro" id="IPR050122">
    <property type="entry name" value="RTK"/>
</dbReference>
<dbReference type="Gene3D" id="3.30.200.20">
    <property type="entry name" value="Phosphorylase Kinase, domain 1"/>
    <property type="match status" value="1"/>
</dbReference>
<dbReference type="InterPro" id="IPR036179">
    <property type="entry name" value="Ig-like_dom_sf"/>
</dbReference>
<feature type="domain" description="Ig-like" evidence="23">
    <location>
        <begin position="469"/>
        <end position="571"/>
    </location>
</feature>
<dbReference type="SUPFAM" id="SSF56112">
    <property type="entry name" value="Protein kinase-like (PK-like)"/>
    <property type="match status" value="1"/>
</dbReference>
<dbReference type="GO" id="GO:0043235">
    <property type="term" value="C:receptor complex"/>
    <property type="evidence" value="ECO:0007669"/>
    <property type="project" value="TreeGrafter"/>
</dbReference>
<dbReference type="PROSITE" id="PS00010">
    <property type="entry name" value="ASX_HYDROXYL"/>
    <property type="match status" value="1"/>
</dbReference>
<evidence type="ECO:0000256" key="17">
    <source>
        <dbReference type="ARBA" id="ARBA00023319"/>
    </source>
</evidence>
<feature type="region of interest" description="Disordered" evidence="20">
    <location>
        <begin position="966"/>
        <end position="1005"/>
    </location>
</feature>
<dbReference type="PANTHER" id="PTHR24416:SF617">
    <property type="entry name" value="RET ONCOGENE, ISOFORM A"/>
    <property type="match status" value="1"/>
</dbReference>
<dbReference type="SUPFAM" id="SSF57196">
    <property type="entry name" value="EGF/Laminin"/>
    <property type="match status" value="1"/>
</dbReference>
<protein>
    <recommendedName>
        <fullName evidence="2">receptor protein-tyrosine kinase</fullName>
        <ecNumber evidence="2">2.7.10.1</ecNumber>
    </recommendedName>
</protein>
<evidence type="ECO:0000313" key="24">
    <source>
        <dbReference type="EMBL" id="GFN88416.1"/>
    </source>
</evidence>
<evidence type="ECO:0000256" key="13">
    <source>
        <dbReference type="ARBA" id="ARBA00023137"/>
    </source>
</evidence>
<feature type="compositionally biased region" description="Polar residues" evidence="20">
    <location>
        <begin position="676"/>
        <end position="692"/>
    </location>
</feature>
<evidence type="ECO:0000256" key="9">
    <source>
        <dbReference type="ARBA" id="ARBA00022777"/>
    </source>
</evidence>
<dbReference type="Gene3D" id="2.10.25.10">
    <property type="entry name" value="Laminin"/>
    <property type="match status" value="1"/>
</dbReference>
<keyword evidence="16" id="KW-0325">Glycoprotein</keyword>
<dbReference type="InterPro" id="IPR001245">
    <property type="entry name" value="Ser-Thr/Tyr_kinase_cat_dom"/>
</dbReference>
<dbReference type="GO" id="GO:0005886">
    <property type="term" value="C:plasma membrane"/>
    <property type="evidence" value="ECO:0007669"/>
    <property type="project" value="TreeGrafter"/>
</dbReference>
<dbReference type="InterPro" id="IPR013783">
    <property type="entry name" value="Ig-like_fold"/>
</dbReference>
<dbReference type="PROSITE" id="PS01187">
    <property type="entry name" value="EGF_CA"/>
    <property type="match status" value="1"/>
</dbReference>
<feature type="compositionally biased region" description="Polar residues" evidence="20">
    <location>
        <begin position="1044"/>
        <end position="1065"/>
    </location>
</feature>
<dbReference type="Gene3D" id="2.60.40.10">
    <property type="entry name" value="Immunoglobulins"/>
    <property type="match status" value="2"/>
</dbReference>
<gene>
    <name evidence="24" type="ORF">PoB_001492200</name>
</gene>
<dbReference type="CDD" id="cd00096">
    <property type="entry name" value="Ig"/>
    <property type="match status" value="2"/>
</dbReference>
<feature type="region of interest" description="Disordered" evidence="20">
    <location>
        <begin position="1044"/>
        <end position="1084"/>
    </location>
</feature>
<dbReference type="CDD" id="cd00054">
    <property type="entry name" value="EGF_CA"/>
    <property type="match status" value="1"/>
</dbReference>
<dbReference type="InterPro" id="IPR000152">
    <property type="entry name" value="EGF-type_Asp/Asn_hydroxyl_site"/>
</dbReference>
<keyword evidence="7" id="KW-0677">Repeat</keyword>
<keyword evidence="3" id="KW-0245">EGF-like domain</keyword>
<feature type="compositionally biased region" description="Basic residues" evidence="20">
    <location>
        <begin position="1068"/>
        <end position="1084"/>
    </location>
</feature>
<dbReference type="InterPro" id="IPR011009">
    <property type="entry name" value="Kinase-like_dom_sf"/>
</dbReference>
<dbReference type="SMART" id="SM00179">
    <property type="entry name" value="EGF_CA"/>
    <property type="match status" value="1"/>
</dbReference>
<evidence type="ECO:0000313" key="25">
    <source>
        <dbReference type="Proteomes" id="UP000735302"/>
    </source>
</evidence>
<evidence type="ECO:0000256" key="18">
    <source>
        <dbReference type="ARBA" id="ARBA00051243"/>
    </source>
</evidence>
<dbReference type="SUPFAM" id="SSF48726">
    <property type="entry name" value="Immunoglobulin"/>
    <property type="match status" value="2"/>
</dbReference>
<dbReference type="Gene3D" id="1.10.510.10">
    <property type="entry name" value="Transferase(Phosphotransferase) domain 1"/>
    <property type="match status" value="1"/>
</dbReference>
<dbReference type="Pfam" id="PF07714">
    <property type="entry name" value="PK_Tyr_Ser-Thr"/>
    <property type="match status" value="2"/>
</dbReference>
<dbReference type="GO" id="GO:0005524">
    <property type="term" value="F:ATP binding"/>
    <property type="evidence" value="ECO:0007669"/>
    <property type="project" value="UniProtKB-UniRule"/>
</dbReference>
<dbReference type="InterPro" id="IPR049883">
    <property type="entry name" value="NOTCH1_EGF-like"/>
</dbReference>
<evidence type="ECO:0000256" key="6">
    <source>
        <dbReference type="ARBA" id="ARBA00022692"/>
    </source>
</evidence>
<evidence type="ECO:0000256" key="19">
    <source>
        <dbReference type="PROSITE-ProRule" id="PRU10141"/>
    </source>
</evidence>
<feature type="domain" description="Protein kinase" evidence="22">
    <location>
        <begin position="702"/>
        <end position="1320"/>
    </location>
</feature>
<dbReference type="InterPro" id="IPR000742">
    <property type="entry name" value="EGF"/>
</dbReference>
<evidence type="ECO:0000256" key="3">
    <source>
        <dbReference type="ARBA" id="ARBA00022536"/>
    </source>
</evidence>
<feature type="compositionally biased region" description="Basic and acidic residues" evidence="20">
    <location>
        <begin position="197"/>
        <end position="213"/>
    </location>
</feature>
<dbReference type="FunFam" id="1.10.510.10:FF:000554">
    <property type="entry name" value="Predicted protein"/>
    <property type="match status" value="1"/>
</dbReference>
<proteinExistence type="predicted"/>
<dbReference type="SMART" id="SM00219">
    <property type="entry name" value="TyrKc"/>
    <property type="match status" value="1"/>
</dbReference>
<dbReference type="SMART" id="SM00409">
    <property type="entry name" value="IG"/>
    <property type="match status" value="2"/>
</dbReference>
<keyword evidence="13" id="KW-0829">Tyrosine-protein kinase</keyword>
<dbReference type="Proteomes" id="UP000735302">
    <property type="component" value="Unassembled WGS sequence"/>
</dbReference>
<keyword evidence="14" id="KW-1015">Disulfide bond</keyword>
<dbReference type="PROSITE" id="PS50835">
    <property type="entry name" value="IG_LIKE"/>
    <property type="match status" value="2"/>
</dbReference>
<dbReference type="InterPro" id="IPR003599">
    <property type="entry name" value="Ig_sub"/>
</dbReference>
<keyword evidence="12 21" id="KW-0472">Membrane</keyword>
<evidence type="ECO:0000259" key="23">
    <source>
        <dbReference type="PROSITE" id="PS50835"/>
    </source>
</evidence>
<accession>A0AAV3Z1P5</accession>
<evidence type="ECO:0000256" key="7">
    <source>
        <dbReference type="ARBA" id="ARBA00022737"/>
    </source>
</evidence>
<feature type="binding site" evidence="19">
    <location>
        <position position="736"/>
    </location>
    <ligand>
        <name>ATP</name>
        <dbReference type="ChEBI" id="CHEBI:30616"/>
    </ligand>
</feature>
<sequence>MTIHKPKKWVPCLCQESLPILLYSIVVFGLVTLHQPAQSVQIAVDALEEDKGNMLSVTCVLNASWAMAIPLDHIEGSWGRDDDNGNSTDGPLEIVPLSSVTSQSSYVEIVRQTGRHSSTLAAFSLVEPFGNFSTELIGDVEYSLSLDEEILNVSLAMAKADVKASEHFDCVIETGEEEFRGRDQFPQIASKGVGSRRKGETDRLPTKDKDGEEGPPRIIKVFCLTRDPTLGLSVTLVCKFTSYTEPTKVVWKHSNGKEVNGDTNLKRERSSDSQWRARLYIRSLEQLGQYWCSVENEQGDDSKMFFLEVEPDVRLELINPGNSVQYTAAGKAVYNIEAGEDMSISLQCIAANMDASEFKLGYFSSEAEKQAETTISHEVQSLANSKSKQKVMLWSLKTRTLHRLPRQWIGDSPVSINTSLAGNSDARYVISVLNIKGIDYSLSGQLECSIPDHSIVYREHIYFSVVGKPVLSPTSLSIVSSLNATVTMRCEFKSNPEPLQAVWLYNNMELHSNDRYKTELLTQKKSYNLATPEYLFKLTISEVRPEDQGIYTCMATNTYGQTASVVQLDIDECSITPAPCDFRCTNMIGSYQCSCPDNFLLAPDGRSCNFSSPESTSSSNGRGQTFVPVLVSAVSVAGILLLAGLVVAYCLRLRRQKAFRDSILRTLHEHSKRSRNQASATFSNPMASSGQAVSREFPRERIKLLNIVGEGKFGQVWSAQALNIIGTGQWELVAVKMCKESASDVDKLDFLNEVALVSKIPRHLNVVNYLGCCTVLEPCLLIMEYITGGDLLIFLRKKRKFQLYDDPPSMNSENLPSSERAELRHTDTATWAKMAQQMNFINLSFEPDSFSTQETVASLEAGDNKQSDFVSIKNSDLAIQQEGKTQAKNVKENISDSNISATITSQDSVSFHTAAMLEVKGKVTSRDGLGAIALQNVVQTSCNLTLSKEDPATSNEKYESVFDQQNKTVKSAPQNNISLRQTLTDSTKSKNKSPESLNERDKNGPFAVRFYNSHEQVVDIDKKKECSYQEVESDDIVAVKNSTVRKSSDASSGNSQTAFLSSTSGGKKCFKRPRRRGSSFSLRRKTLTSDTVSVTSCSPALGRKLKNTRNKQQFACELSESGQGDVSSHTQSDDNEDHEDMVEDDNDEDINSGKLFAFALQIARGMRHLAENKIIHRDLAARNVLVTDKGVCKITDFGLARSMDDSDSYERNSKGALPIRWMSPEALTDGNHSSKSDVWAYGVLLWEIVTLGASPYPGLSARDVFRLVNSGRTMDRPDHCSAELYELMTECWSFLPVNRPDFAHVCCRLEELLEREEDYILLDQFQGDHYAYIDPDSLDEKL</sequence>
<keyword evidence="9" id="KW-0418">Kinase</keyword>
<dbReference type="GO" id="GO:0004714">
    <property type="term" value="F:transmembrane receptor protein tyrosine kinase activity"/>
    <property type="evidence" value="ECO:0007669"/>
    <property type="project" value="UniProtKB-EC"/>
</dbReference>
<keyword evidence="11 21" id="KW-1133">Transmembrane helix</keyword>
<dbReference type="EC" id="2.7.10.1" evidence="2"/>
<dbReference type="FunFam" id="2.10.25.10:FF:000010">
    <property type="entry name" value="Pro-epidermal growth factor"/>
    <property type="match status" value="1"/>
</dbReference>
<feature type="compositionally biased region" description="Polar residues" evidence="20">
    <location>
        <begin position="966"/>
        <end position="986"/>
    </location>
</feature>
<dbReference type="InterPro" id="IPR018097">
    <property type="entry name" value="EGF_Ca-bd_CS"/>
</dbReference>
<dbReference type="InterPro" id="IPR003598">
    <property type="entry name" value="Ig_sub2"/>
</dbReference>
<dbReference type="InterPro" id="IPR020635">
    <property type="entry name" value="Tyr_kinase_cat_dom"/>
</dbReference>
<feature type="region of interest" description="Disordered" evidence="20">
    <location>
        <begin position="670"/>
        <end position="694"/>
    </location>
</feature>
<feature type="compositionally biased region" description="Acidic residues" evidence="20">
    <location>
        <begin position="1133"/>
        <end position="1148"/>
    </location>
</feature>
<keyword evidence="25" id="KW-1185">Reference proteome</keyword>
<dbReference type="PANTHER" id="PTHR24416">
    <property type="entry name" value="TYROSINE-PROTEIN KINASE RECEPTOR"/>
    <property type="match status" value="1"/>
</dbReference>
<feature type="compositionally biased region" description="Polar residues" evidence="20">
    <location>
        <begin position="1120"/>
        <end position="1130"/>
    </location>
</feature>
<keyword evidence="17" id="KW-0393">Immunoglobulin domain</keyword>
<dbReference type="GO" id="GO:0005509">
    <property type="term" value="F:calcium ion binding"/>
    <property type="evidence" value="ECO:0007669"/>
    <property type="project" value="InterPro"/>
</dbReference>
<keyword evidence="8 19" id="KW-0547">Nucleotide-binding</keyword>
<feature type="region of interest" description="Disordered" evidence="20">
    <location>
        <begin position="190"/>
        <end position="213"/>
    </location>
</feature>
<evidence type="ECO:0000256" key="14">
    <source>
        <dbReference type="ARBA" id="ARBA00023157"/>
    </source>
</evidence>
<dbReference type="InterPro" id="IPR001881">
    <property type="entry name" value="EGF-like_Ca-bd_dom"/>
</dbReference>
<keyword evidence="4" id="KW-0597">Phosphoprotein</keyword>
<feature type="domain" description="Ig-like" evidence="23">
    <location>
        <begin position="216"/>
        <end position="310"/>
    </location>
</feature>
<evidence type="ECO:0000256" key="4">
    <source>
        <dbReference type="ARBA" id="ARBA00022553"/>
    </source>
</evidence>
<dbReference type="CDD" id="cd00192">
    <property type="entry name" value="PTKc"/>
    <property type="match status" value="1"/>
</dbReference>
<evidence type="ECO:0000256" key="15">
    <source>
        <dbReference type="ARBA" id="ARBA00023170"/>
    </source>
</evidence>
<evidence type="ECO:0000256" key="2">
    <source>
        <dbReference type="ARBA" id="ARBA00011902"/>
    </source>
</evidence>
<dbReference type="Pfam" id="PF13927">
    <property type="entry name" value="Ig_3"/>
    <property type="match status" value="1"/>
</dbReference>
<evidence type="ECO:0000256" key="21">
    <source>
        <dbReference type="SAM" id="Phobius"/>
    </source>
</evidence>
<evidence type="ECO:0000256" key="20">
    <source>
        <dbReference type="SAM" id="MobiDB-lite"/>
    </source>
</evidence>
<evidence type="ECO:0000256" key="8">
    <source>
        <dbReference type="ARBA" id="ARBA00022741"/>
    </source>
</evidence>
<dbReference type="PROSITE" id="PS50011">
    <property type="entry name" value="PROTEIN_KINASE_DOM"/>
    <property type="match status" value="1"/>
</dbReference>
<reference evidence="24 25" key="1">
    <citation type="journal article" date="2021" name="Elife">
        <title>Chloroplast acquisition without the gene transfer in kleptoplastic sea slugs, Plakobranchus ocellatus.</title>
        <authorList>
            <person name="Maeda T."/>
            <person name="Takahashi S."/>
            <person name="Yoshida T."/>
            <person name="Shimamura S."/>
            <person name="Takaki Y."/>
            <person name="Nagai Y."/>
            <person name="Toyoda A."/>
            <person name="Suzuki Y."/>
            <person name="Arimoto A."/>
            <person name="Ishii H."/>
            <person name="Satoh N."/>
            <person name="Nishiyama T."/>
            <person name="Hasebe M."/>
            <person name="Maruyama T."/>
            <person name="Minagawa J."/>
            <person name="Obokata J."/>
            <person name="Shigenobu S."/>
        </authorList>
    </citation>
    <scope>NUCLEOTIDE SEQUENCE [LARGE SCALE GENOMIC DNA]</scope>
</reference>
<keyword evidence="5" id="KW-0808">Transferase</keyword>
<dbReference type="InterPro" id="IPR007110">
    <property type="entry name" value="Ig-like_dom"/>
</dbReference>
<feature type="region of interest" description="Disordered" evidence="20">
    <location>
        <begin position="1118"/>
        <end position="1148"/>
    </location>
</feature>
<keyword evidence="10 19" id="KW-0067">ATP-binding</keyword>
<dbReference type="SMART" id="SM00181">
    <property type="entry name" value="EGF"/>
    <property type="match status" value="1"/>
</dbReference>
<comment type="caution">
    <text evidence="24">The sequence shown here is derived from an EMBL/GenBank/DDBJ whole genome shotgun (WGS) entry which is preliminary data.</text>
</comment>
<evidence type="ECO:0000256" key="11">
    <source>
        <dbReference type="ARBA" id="ARBA00022989"/>
    </source>
</evidence>
<keyword evidence="6 21" id="KW-0812">Transmembrane</keyword>
<evidence type="ECO:0000256" key="1">
    <source>
        <dbReference type="ARBA" id="ARBA00004167"/>
    </source>
</evidence>
<dbReference type="InterPro" id="IPR000719">
    <property type="entry name" value="Prot_kinase_dom"/>
</dbReference>
<keyword evidence="15 24" id="KW-0675">Receptor</keyword>
<evidence type="ECO:0000259" key="22">
    <source>
        <dbReference type="PROSITE" id="PS50011"/>
    </source>
</evidence>
<dbReference type="InterPro" id="IPR008266">
    <property type="entry name" value="Tyr_kinase_AS"/>
</dbReference>
<comment type="subcellular location">
    <subcellularLocation>
        <location evidence="1">Membrane</location>
        <topology evidence="1">Single-pass membrane protein</topology>
    </subcellularLocation>
</comment>
<dbReference type="InterPro" id="IPR017441">
    <property type="entry name" value="Protein_kinase_ATP_BS"/>
</dbReference>
<name>A0AAV3Z1P5_9GAST</name>
<organism evidence="24 25">
    <name type="scientific">Plakobranchus ocellatus</name>
    <dbReference type="NCBI Taxonomy" id="259542"/>
    <lineage>
        <taxon>Eukaryota</taxon>
        <taxon>Metazoa</taxon>
        <taxon>Spiralia</taxon>
        <taxon>Lophotrochozoa</taxon>
        <taxon>Mollusca</taxon>
        <taxon>Gastropoda</taxon>
        <taxon>Heterobranchia</taxon>
        <taxon>Euthyneura</taxon>
        <taxon>Panpulmonata</taxon>
        <taxon>Sacoglossa</taxon>
        <taxon>Placobranchoidea</taxon>
        <taxon>Plakobranchidae</taxon>
        <taxon>Plakobranchus</taxon>
    </lineage>
</organism>
<dbReference type="Pfam" id="PF07645">
    <property type="entry name" value="EGF_CA"/>
    <property type="match status" value="1"/>
</dbReference>
<evidence type="ECO:0000256" key="10">
    <source>
        <dbReference type="ARBA" id="ARBA00022840"/>
    </source>
</evidence>
<dbReference type="SMART" id="SM00408">
    <property type="entry name" value="IGc2"/>
    <property type="match status" value="2"/>
</dbReference>
<dbReference type="EMBL" id="BLXT01001848">
    <property type="protein sequence ID" value="GFN88416.1"/>
    <property type="molecule type" value="Genomic_DNA"/>
</dbReference>
<evidence type="ECO:0000256" key="16">
    <source>
        <dbReference type="ARBA" id="ARBA00023180"/>
    </source>
</evidence>
<comment type="catalytic activity">
    <reaction evidence="18">
        <text>L-tyrosyl-[protein] + ATP = O-phospho-L-tyrosyl-[protein] + ADP + H(+)</text>
        <dbReference type="Rhea" id="RHEA:10596"/>
        <dbReference type="Rhea" id="RHEA-COMP:10136"/>
        <dbReference type="Rhea" id="RHEA-COMP:20101"/>
        <dbReference type="ChEBI" id="CHEBI:15378"/>
        <dbReference type="ChEBI" id="CHEBI:30616"/>
        <dbReference type="ChEBI" id="CHEBI:46858"/>
        <dbReference type="ChEBI" id="CHEBI:61978"/>
        <dbReference type="ChEBI" id="CHEBI:456216"/>
        <dbReference type="EC" id="2.7.10.1"/>
    </reaction>
</comment>
<evidence type="ECO:0000256" key="12">
    <source>
        <dbReference type="ARBA" id="ARBA00023136"/>
    </source>
</evidence>
<dbReference type="PROSITE" id="PS00109">
    <property type="entry name" value="PROTEIN_KINASE_TYR"/>
    <property type="match status" value="1"/>
</dbReference>
<evidence type="ECO:0000256" key="5">
    <source>
        <dbReference type="ARBA" id="ARBA00022679"/>
    </source>
</evidence>
<dbReference type="PROSITE" id="PS00107">
    <property type="entry name" value="PROTEIN_KINASE_ATP"/>
    <property type="match status" value="1"/>
</dbReference>
<dbReference type="GO" id="GO:0007169">
    <property type="term" value="P:cell surface receptor protein tyrosine kinase signaling pathway"/>
    <property type="evidence" value="ECO:0007669"/>
    <property type="project" value="TreeGrafter"/>
</dbReference>